<sequence>GIVMHEAFSCRTWHVGLIWQLNLLRKIYRDIPSLILESDIVDISSYNEADTRARIDAFI</sequence>
<dbReference type="AlphaFoldDB" id="X1QGR7"/>
<gene>
    <name evidence="1" type="ORF">S06H3_66451</name>
</gene>
<accession>X1QGR7</accession>
<protein>
    <recommendedName>
        <fullName evidence="2">2-hydroxyacyl-CoA dehydratase</fullName>
    </recommendedName>
</protein>
<evidence type="ECO:0008006" key="2">
    <source>
        <dbReference type="Google" id="ProtNLM"/>
    </source>
</evidence>
<proteinExistence type="predicted"/>
<dbReference type="EMBL" id="BARV01045292">
    <property type="protein sequence ID" value="GAI67418.1"/>
    <property type="molecule type" value="Genomic_DNA"/>
</dbReference>
<name>X1QGR7_9ZZZZ</name>
<reference evidence="1" key="1">
    <citation type="journal article" date="2014" name="Front. Microbiol.">
        <title>High frequency of phylogenetically diverse reductive dehalogenase-homologous genes in deep subseafloor sedimentary metagenomes.</title>
        <authorList>
            <person name="Kawai M."/>
            <person name="Futagami T."/>
            <person name="Toyoda A."/>
            <person name="Takaki Y."/>
            <person name="Nishi S."/>
            <person name="Hori S."/>
            <person name="Arai W."/>
            <person name="Tsubouchi T."/>
            <person name="Morono Y."/>
            <person name="Uchiyama I."/>
            <person name="Ito T."/>
            <person name="Fujiyama A."/>
            <person name="Inagaki F."/>
            <person name="Takami H."/>
        </authorList>
    </citation>
    <scope>NUCLEOTIDE SEQUENCE</scope>
    <source>
        <strain evidence="1">Expedition CK06-06</strain>
    </source>
</reference>
<evidence type="ECO:0000313" key="1">
    <source>
        <dbReference type="EMBL" id="GAI67418.1"/>
    </source>
</evidence>
<feature type="non-terminal residue" evidence="1">
    <location>
        <position position="1"/>
    </location>
</feature>
<comment type="caution">
    <text evidence="1">The sequence shown here is derived from an EMBL/GenBank/DDBJ whole genome shotgun (WGS) entry which is preliminary data.</text>
</comment>
<dbReference type="Gene3D" id="3.40.50.11900">
    <property type="match status" value="1"/>
</dbReference>
<feature type="non-terminal residue" evidence="1">
    <location>
        <position position="59"/>
    </location>
</feature>
<organism evidence="1">
    <name type="scientific">marine sediment metagenome</name>
    <dbReference type="NCBI Taxonomy" id="412755"/>
    <lineage>
        <taxon>unclassified sequences</taxon>
        <taxon>metagenomes</taxon>
        <taxon>ecological metagenomes</taxon>
    </lineage>
</organism>